<accession>A0A1E3KP79</accession>
<sequence>MTMKNYNLSRLNKRVQFGTVKSVENLINGTTKQQFVPLFTVWYGEYTLTISNTISLTGTTATTNQLIAVRHDDRITTTLEAILDGVTYKVAGVSSDSDMNAYDVVTLTKVNGHG</sequence>
<proteinExistence type="predicted"/>
<dbReference type="Proteomes" id="UP000094892">
    <property type="component" value="Unassembled WGS sequence"/>
</dbReference>
<dbReference type="EMBL" id="MCOL01000001">
    <property type="protein sequence ID" value="ODO60111.1"/>
    <property type="molecule type" value="Genomic_DNA"/>
</dbReference>
<gene>
    <name evidence="1" type="ORF">LPJSA22_00043</name>
</gene>
<organism evidence="1 2">
    <name type="scientific">Lactiplantibacillus plantarum</name>
    <name type="common">Lactobacillus plantarum</name>
    <dbReference type="NCBI Taxonomy" id="1590"/>
    <lineage>
        <taxon>Bacteria</taxon>
        <taxon>Bacillati</taxon>
        <taxon>Bacillota</taxon>
        <taxon>Bacilli</taxon>
        <taxon>Lactobacillales</taxon>
        <taxon>Lactobacillaceae</taxon>
        <taxon>Lactiplantibacillus</taxon>
    </lineage>
</organism>
<reference evidence="1 2" key="1">
    <citation type="submission" date="2016-08" db="EMBL/GenBank/DDBJ databases">
        <title>Genome sequencing of Lactobacillus plantarum JSA22, isolated from fermented soybean paste.</title>
        <authorList>
            <person name="Choi H.S."/>
        </authorList>
    </citation>
    <scope>NUCLEOTIDE SEQUENCE [LARGE SCALE GENOMIC DNA]</scope>
    <source>
        <strain evidence="1 2">JSA22</strain>
    </source>
</reference>
<dbReference type="Pfam" id="PF05521">
    <property type="entry name" value="Phage_HCP"/>
    <property type="match status" value="1"/>
</dbReference>
<protein>
    <submittedName>
        <fullName evidence="1">Uncharacterized protein</fullName>
    </submittedName>
</protein>
<dbReference type="PATRIC" id="fig|1590.306.peg.44"/>
<name>A0A1E3KP79_LACPN</name>
<dbReference type="Gene3D" id="2.40.10.270">
    <property type="entry name" value="Bacteriophage SPP1 head-tail adaptor protein"/>
    <property type="match status" value="1"/>
</dbReference>
<dbReference type="NCBIfam" id="TIGR01563">
    <property type="entry name" value="gp16_SPP1"/>
    <property type="match status" value="1"/>
</dbReference>
<evidence type="ECO:0000313" key="2">
    <source>
        <dbReference type="Proteomes" id="UP000094892"/>
    </source>
</evidence>
<evidence type="ECO:0000313" key="1">
    <source>
        <dbReference type="EMBL" id="ODO60111.1"/>
    </source>
</evidence>
<dbReference type="InterPro" id="IPR038666">
    <property type="entry name" value="SSP1_head-tail_sf"/>
</dbReference>
<dbReference type="AlphaFoldDB" id="A0A1E3KP79"/>
<dbReference type="InterPro" id="IPR008767">
    <property type="entry name" value="Phage_SPP1_head-tail_adaptor"/>
</dbReference>
<comment type="caution">
    <text evidence="1">The sequence shown here is derived from an EMBL/GenBank/DDBJ whole genome shotgun (WGS) entry which is preliminary data.</text>
</comment>